<comment type="caution">
    <text evidence="2">The sequence shown here is derived from an EMBL/GenBank/DDBJ whole genome shotgun (WGS) entry which is preliminary data.</text>
</comment>
<gene>
    <name evidence="2" type="ORF">KXQ929_LOCUS50962</name>
</gene>
<organism evidence="2 3">
    <name type="scientific">Adineta steineri</name>
    <dbReference type="NCBI Taxonomy" id="433720"/>
    <lineage>
        <taxon>Eukaryota</taxon>
        <taxon>Metazoa</taxon>
        <taxon>Spiralia</taxon>
        <taxon>Gnathifera</taxon>
        <taxon>Rotifera</taxon>
        <taxon>Eurotatoria</taxon>
        <taxon>Bdelloidea</taxon>
        <taxon>Adinetida</taxon>
        <taxon>Adinetidae</taxon>
        <taxon>Adineta</taxon>
    </lineage>
</organism>
<feature type="non-terminal residue" evidence="2">
    <location>
        <position position="29"/>
    </location>
</feature>
<protein>
    <submittedName>
        <fullName evidence="2">Uncharacterized protein</fullName>
    </submittedName>
</protein>
<reference evidence="2" key="1">
    <citation type="submission" date="2021-02" db="EMBL/GenBank/DDBJ databases">
        <authorList>
            <person name="Nowell W R."/>
        </authorList>
    </citation>
    <scope>NUCLEOTIDE SEQUENCE</scope>
</reference>
<evidence type="ECO:0000256" key="1">
    <source>
        <dbReference type="SAM" id="MobiDB-lite"/>
    </source>
</evidence>
<evidence type="ECO:0000313" key="2">
    <source>
        <dbReference type="EMBL" id="CAF4399910.1"/>
    </source>
</evidence>
<name>A0A820PA90_9BILA</name>
<evidence type="ECO:0000313" key="3">
    <source>
        <dbReference type="Proteomes" id="UP000663868"/>
    </source>
</evidence>
<feature type="compositionally biased region" description="Basic and acidic residues" evidence="1">
    <location>
        <begin position="7"/>
        <end position="19"/>
    </location>
</feature>
<accession>A0A820PA90</accession>
<feature type="region of interest" description="Disordered" evidence="1">
    <location>
        <begin position="1"/>
        <end position="29"/>
    </location>
</feature>
<dbReference type="AlphaFoldDB" id="A0A820PA90"/>
<sequence>DVNGDVLNHKAGEPKDLAHRGALPGARGD</sequence>
<dbReference type="Proteomes" id="UP000663868">
    <property type="component" value="Unassembled WGS sequence"/>
</dbReference>
<proteinExistence type="predicted"/>
<dbReference type="EMBL" id="CAJOBB010024325">
    <property type="protein sequence ID" value="CAF4399910.1"/>
    <property type="molecule type" value="Genomic_DNA"/>
</dbReference>
<feature type="non-terminal residue" evidence="2">
    <location>
        <position position="1"/>
    </location>
</feature>